<keyword evidence="11" id="KW-0186">Copper</keyword>
<keyword evidence="7 16" id="KW-0479">Metal-binding</keyword>
<dbReference type="PROSITE" id="PS51007">
    <property type="entry name" value="CYTC"/>
    <property type="match status" value="1"/>
</dbReference>
<comment type="catalytic activity">
    <reaction evidence="15">
        <text>4 Fe(II)-[cytochrome c] + O2 + 8 H(+)(in) = 4 Fe(III)-[cytochrome c] + 2 H2O + 4 H(+)(out)</text>
        <dbReference type="Rhea" id="RHEA:11436"/>
        <dbReference type="Rhea" id="RHEA-COMP:10350"/>
        <dbReference type="Rhea" id="RHEA-COMP:14399"/>
        <dbReference type="ChEBI" id="CHEBI:15377"/>
        <dbReference type="ChEBI" id="CHEBI:15378"/>
        <dbReference type="ChEBI" id="CHEBI:15379"/>
        <dbReference type="ChEBI" id="CHEBI:29033"/>
        <dbReference type="ChEBI" id="CHEBI:29034"/>
        <dbReference type="EC" id="7.1.1.9"/>
    </reaction>
</comment>
<keyword evidence="21" id="KW-1185">Reference proteome</keyword>
<dbReference type="InterPro" id="IPR014222">
    <property type="entry name" value="Cyt_c_oxidase_su2"/>
</dbReference>
<evidence type="ECO:0000256" key="1">
    <source>
        <dbReference type="ARBA" id="ARBA00004141"/>
    </source>
</evidence>
<evidence type="ECO:0000256" key="9">
    <source>
        <dbReference type="ARBA" id="ARBA00022989"/>
    </source>
</evidence>
<evidence type="ECO:0000256" key="15">
    <source>
        <dbReference type="ARBA" id="ARBA00047816"/>
    </source>
</evidence>
<protein>
    <recommendedName>
        <fullName evidence="14">Cytochrome aa3 subunit 2</fullName>
    </recommendedName>
</protein>
<dbReference type="Proteomes" id="UP001355056">
    <property type="component" value="Unassembled WGS sequence"/>
</dbReference>
<keyword evidence="4 16" id="KW-0349">Heme</keyword>
<feature type="domain" description="Cytochrome oxidase subunit II copper A binding" evidence="18">
    <location>
        <begin position="114"/>
        <end position="235"/>
    </location>
</feature>
<comment type="function">
    <text evidence="13">Subunits I and II form the functional core of the enzyme complex. Electrons originating in cytochrome c are transferred via heme a and Cu(A) to the binuclear center formed by heme a3 and Cu(B).</text>
</comment>
<evidence type="ECO:0000256" key="7">
    <source>
        <dbReference type="ARBA" id="ARBA00022723"/>
    </source>
</evidence>
<dbReference type="PANTHER" id="PTHR22888:SF9">
    <property type="entry name" value="CYTOCHROME C OXIDASE SUBUNIT 2"/>
    <property type="match status" value="1"/>
</dbReference>
<evidence type="ECO:0000256" key="2">
    <source>
        <dbReference type="ARBA" id="ARBA00007866"/>
    </source>
</evidence>
<dbReference type="InterPro" id="IPR001505">
    <property type="entry name" value="Copper_CuA"/>
</dbReference>
<dbReference type="InterPro" id="IPR009056">
    <property type="entry name" value="Cyt_c-like_dom"/>
</dbReference>
<dbReference type="EMBL" id="JAXGFP010000004">
    <property type="protein sequence ID" value="MEG3184123.1"/>
    <property type="molecule type" value="Genomic_DNA"/>
</dbReference>
<accession>A0ABU7YZ66</accession>
<comment type="subcellular location">
    <subcellularLocation>
        <location evidence="1">Membrane</location>
        <topology evidence="1">Multi-pass membrane protein</topology>
    </subcellularLocation>
</comment>
<evidence type="ECO:0000259" key="18">
    <source>
        <dbReference type="PROSITE" id="PS50857"/>
    </source>
</evidence>
<dbReference type="InterPro" id="IPR002429">
    <property type="entry name" value="CcO_II-like_C"/>
</dbReference>
<reference evidence="20 21" key="1">
    <citation type="journal article" date="2016" name="Int. J. Syst. Evol. Microbiol.">
        <title>Lysobacter erysipheiresistens sp. nov., an antagonist of powdery mildew, isolated from tobacco-cultivated soil.</title>
        <authorList>
            <person name="Xie B."/>
            <person name="Li T."/>
            <person name="Lin X."/>
            <person name="Wang C.J."/>
            <person name="Chen Y.J."/>
            <person name="Liu W.J."/>
            <person name="Zhao Z.W."/>
        </authorList>
    </citation>
    <scope>NUCLEOTIDE SEQUENCE [LARGE SCALE GENOMIC DNA]</scope>
    <source>
        <strain evidence="20 21">RS-LYSO-3</strain>
    </source>
</reference>
<evidence type="ECO:0000256" key="16">
    <source>
        <dbReference type="PROSITE-ProRule" id="PRU00433"/>
    </source>
</evidence>
<evidence type="ECO:0000256" key="6">
    <source>
        <dbReference type="ARBA" id="ARBA00022692"/>
    </source>
</evidence>
<evidence type="ECO:0000256" key="11">
    <source>
        <dbReference type="ARBA" id="ARBA00023008"/>
    </source>
</evidence>
<comment type="caution">
    <text evidence="20">The sequence shown here is derived from an EMBL/GenBank/DDBJ whole genome shotgun (WGS) entry which is preliminary data.</text>
</comment>
<evidence type="ECO:0000313" key="20">
    <source>
        <dbReference type="EMBL" id="MEG3184123.1"/>
    </source>
</evidence>
<dbReference type="InterPro" id="IPR036909">
    <property type="entry name" value="Cyt_c-like_dom_sf"/>
</dbReference>
<dbReference type="PANTHER" id="PTHR22888">
    <property type="entry name" value="CYTOCHROME C OXIDASE, SUBUNIT II"/>
    <property type="match status" value="1"/>
</dbReference>
<dbReference type="Pfam" id="PF00034">
    <property type="entry name" value="Cytochrom_C"/>
    <property type="match status" value="1"/>
</dbReference>
<keyword evidence="12 17" id="KW-0472">Membrane</keyword>
<feature type="transmembrane region" description="Helical" evidence="17">
    <location>
        <begin position="47"/>
        <end position="68"/>
    </location>
</feature>
<evidence type="ECO:0000256" key="12">
    <source>
        <dbReference type="ARBA" id="ARBA00023136"/>
    </source>
</evidence>
<dbReference type="PROSITE" id="PS00078">
    <property type="entry name" value="COX2"/>
    <property type="match status" value="1"/>
</dbReference>
<dbReference type="Gene3D" id="2.60.40.420">
    <property type="entry name" value="Cupredoxins - blue copper proteins"/>
    <property type="match status" value="1"/>
</dbReference>
<keyword evidence="6 17" id="KW-0812">Transmembrane</keyword>
<proteinExistence type="inferred from homology"/>
<gene>
    <name evidence="20" type="primary">coxB</name>
    <name evidence="20" type="ORF">SNE34_08885</name>
</gene>
<evidence type="ECO:0000256" key="4">
    <source>
        <dbReference type="ARBA" id="ARBA00022617"/>
    </source>
</evidence>
<dbReference type="SUPFAM" id="SSF46626">
    <property type="entry name" value="Cytochrome c"/>
    <property type="match status" value="1"/>
</dbReference>
<evidence type="ECO:0000256" key="3">
    <source>
        <dbReference type="ARBA" id="ARBA00022448"/>
    </source>
</evidence>
<name>A0ABU7YZ66_9GAMM</name>
<keyword evidence="10 16" id="KW-0408">Iron</keyword>
<organism evidence="20 21">
    <name type="scientific">Novilysobacter erysipheiresistens</name>
    <dbReference type="NCBI Taxonomy" id="1749332"/>
    <lineage>
        <taxon>Bacteria</taxon>
        <taxon>Pseudomonadati</taxon>
        <taxon>Pseudomonadota</taxon>
        <taxon>Gammaproteobacteria</taxon>
        <taxon>Lysobacterales</taxon>
        <taxon>Lysobacteraceae</taxon>
        <taxon>Novilysobacter</taxon>
    </lineage>
</organism>
<keyword evidence="3" id="KW-0813">Transport</keyword>
<comment type="similarity">
    <text evidence="2">Belongs to the cytochrome c oxidase subunit 2 family.</text>
</comment>
<dbReference type="InterPro" id="IPR008972">
    <property type="entry name" value="Cupredoxin"/>
</dbReference>
<evidence type="ECO:0000256" key="10">
    <source>
        <dbReference type="ARBA" id="ARBA00023004"/>
    </source>
</evidence>
<sequence>MGPNSAGPATIAAGAVAMALAGCSDATSTLAPAGLEADTIARLFRVMATGAVVVWATVVGIALYAGLFRPQPHGRRTTRWLILGGGVITPTLVLGALLLYGLVLMPQLRQPAPHDGLRIAVSGEQWWWRVRYLPAGAEPITLANEVTLANEIRLPVGERVEFILDSPDVIHSFWIPSLAGKVDMIPGRTTTLVLEPTRTGTFGGVCAEYCGTSHALMRVVVVVMEREAFDAWLQRQAAPANPPESAIARAGQRAFLGNGCGACHAIRGTPAAGVVGPDLTHVGSRASLAAGILPNDVAAFRRWIGHTHAVKPEALMPPFGMLPDAEIEAIALYLDGLQ</sequence>
<evidence type="ECO:0000256" key="5">
    <source>
        <dbReference type="ARBA" id="ARBA00022660"/>
    </source>
</evidence>
<evidence type="ECO:0000256" key="8">
    <source>
        <dbReference type="ARBA" id="ARBA00022982"/>
    </source>
</evidence>
<evidence type="ECO:0000256" key="13">
    <source>
        <dbReference type="ARBA" id="ARBA00024688"/>
    </source>
</evidence>
<dbReference type="InterPro" id="IPR045187">
    <property type="entry name" value="CcO_II"/>
</dbReference>
<evidence type="ECO:0000259" key="19">
    <source>
        <dbReference type="PROSITE" id="PS51007"/>
    </source>
</evidence>
<dbReference type="Pfam" id="PF00116">
    <property type="entry name" value="COX2"/>
    <property type="match status" value="1"/>
</dbReference>
<dbReference type="NCBIfam" id="TIGR02866">
    <property type="entry name" value="CoxB"/>
    <property type="match status" value="1"/>
</dbReference>
<keyword evidence="9 17" id="KW-1133">Transmembrane helix</keyword>
<keyword evidence="8" id="KW-0249">Electron transport</keyword>
<dbReference type="PRINTS" id="PR01166">
    <property type="entry name" value="CYCOXIDASEII"/>
</dbReference>
<feature type="domain" description="Cytochrome c" evidence="19">
    <location>
        <begin position="246"/>
        <end position="338"/>
    </location>
</feature>
<evidence type="ECO:0000256" key="17">
    <source>
        <dbReference type="SAM" id="Phobius"/>
    </source>
</evidence>
<feature type="transmembrane region" description="Helical" evidence="17">
    <location>
        <begin position="80"/>
        <end position="103"/>
    </location>
</feature>
<dbReference type="PROSITE" id="PS50857">
    <property type="entry name" value="COX2_CUA"/>
    <property type="match status" value="1"/>
</dbReference>
<evidence type="ECO:0000313" key="21">
    <source>
        <dbReference type="Proteomes" id="UP001355056"/>
    </source>
</evidence>
<evidence type="ECO:0000256" key="14">
    <source>
        <dbReference type="ARBA" id="ARBA00031399"/>
    </source>
</evidence>
<dbReference type="SUPFAM" id="SSF49503">
    <property type="entry name" value="Cupredoxins"/>
    <property type="match status" value="1"/>
</dbReference>
<dbReference type="RefSeq" id="WP_332616627.1">
    <property type="nucleotide sequence ID" value="NZ_JAXGFP010000004.1"/>
</dbReference>
<keyword evidence="5" id="KW-0679">Respiratory chain</keyword>